<dbReference type="RefSeq" id="XP_029222860.1">
    <property type="nucleotide sequence ID" value="XM_029377047.1"/>
</dbReference>
<feature type="compositionally biased region" description="Basic residues" evidence="2">
    <location>
        <begin position="217"/>
        <end position="228"/>
    </location>
</feature>
<comment type="caution">
    <text evidence="3">The sequence shown here is derived from an EMBL/GenBank/DDBJ whole genome shotgun (WGS) entry which is preliminary data.</text>
</comment>
<dbReference type="PANTHER" id="PTHR13349:SF2">
    <property type="entry name" value="TRANSLATION MACHINERY-ASSOCIATED PROTEIN 16"/>
    <property type="match status" value="1"/>
</dbReference>
<gene>
    <name evidence="3" type="ORF">Tco025E_10266</name>
</gene>
<feature type="compositionally biased region" description="Basic and acidic residues" evidence="2">
    <location>
        <begin position="21"/>
        <end position="34"/>
    </location>
</feature>
<dbReference type="InterPro" id="IPR038356">
    <property type="entry name" value="Tma16_sf"/>
</dbReference>
<feature type="region of interest" description="Disordered" evidence="2">
    <location>
        <begin position="1"/>
        <end position="41"/>
    </location>
</feature>
<dbReference type="Gene3D" id="1.20.1440.170">
    <property type="entry name" value="Translation machinery-associated protein 16-like"/>
    <property type="match status" value="1"/>
</dbReference>
<organism evidence="3 4">
    <name type="scientific">Trypanosoma conorhini</name>
    <dbReference type="NCBI Taxonomy" id="83891"/>
    <lineage>
        <taxon>Eukaryota</taxon>
        <taxon>Discoba</taxon>
        <taxon>Euglenozoa</taxon>
        <taxon>Kinetoplastea</taxon>
        <taxon>Metakinetoplastina</taxon>
        <taxon>Trypanosomatida</taxon>
        <taxon>Trypanosomatidae</taxon>
        <taxon>Trypanosoma</taxon>
    </lineage>
</organism>
<evidence type="ECO:0000313" key="3">
    <source>
        <dbReference type="EMBL" id="RNE94961.1"/>
    </source>
</evidence>
<dbReference type="Pfam" id="PF11176">
    <property type="entry name" value="Tma16"/>
    <property type="match status" value="1"/>
</dbReference>
<dbReference type="Proteomes" id="UP000284403">
    <property type="component" value="Unassembled WGS sequence"/>
</dbReference>
<protein>
    <submittedName>
        <fullName evidence="3">Uncharacterized protein</fullName>
    </submittedName>
</protein>
<evidence type="ECO:0000256" key="2">
    <source>
        <dbReference type="SAM" id="MobiDB-lite"/>
    </source>
</evidence>
<dbReference type="InterPro" id="IPR021346">
    <property type="entry name" value="Tma16"/>
</dbReference>
<name>A0A422MP28_9TRYP</name>
<proteinExistence type="inferred from homology"/>
<dbReference type="OrthoDB" id="270284at2759"/>
<keyword evidence="4" id="KW-1185">Reference proteome</keyword>
<evidence type="ECO:0000313" key="4">
    <source>
        <dbReference type="Proteomes" id="UP000284403"/>
    </source>
</evidence>
<dbReference type="FunFam" id="1.20.1440.170:FF:000004">
    <property type="entry name" value="Protein_of_uncharacterized_function_(DUF2962)_-_p utative"/>
    <property type="match status" value="1"/>
</dbReference>
<dbReference type="GeneID" id="40323877"/>
<dbReference type="EMBL" id="MKKU01001570">
    <property type="protein sequence ID" value="RNE94961.1"/>
    <property type="molecule type" value="Genomic_DNA"/>
</dbReference>
<feature type="region of interest" description="Disordered" evidence="2">
    <location>
        <begin position="196"/>
        <end position="244"/>
    </location>
</feature>
<sequence>MAGKKGAPSKSLQHPNSRRVRQLERQSRREERRSERGKRQRGQELLEAARFFWFREQCLALGRPRSAFSPEEAQALAHIYLERNDVELASLRSLRAPPTGRIKKIEALRASEAAEFESAKGMVVPDLGDGDHVEVLTEIWDGRADTLHLVPRRRLTRAGARSAPTALAPELRARLKPIEDVRETAAAVAPKRALKFQARSRTQSVKKSAKPEEVARRSKMRGVARQQRRIKEERARLLTSKRGE</sequence>
<dbReference type="AlphaFoldDB" id="A0A422MP28"/>
<dbReference type="PANTHER" id="PTHR13349">
    <property type="entry name" value="TRANSLATION MACHINERY-ASSOCIATED PROTEIN 16"/>
    <property type="match status" value="1"/>
</dbReference>
<reference evidence="3 4" key="1">
    <citation type="journal article" date="2018" name="BMC Genomics">
        <title>Genomic comparison of Trypanosoma conorhini and Trypanosoma rangeli to Trypanosoma cruzi strains of high and low virulence.</title>
        <authorList>
            <person name="Bradwell K.R."/>
            <person name="Koparde V.N."/>
            <person name="Matveyev A.V."/>
            <person name="Serrano M.G."/>
            <person name="Alves J.M."/>
            <person name="Parikh H."/>
            <person name="Huang B."/>
            <person name="Lee V."/>
            <person name="Espinosa-Alvarez O."/>
            <person name="Ortiz P.A."/>
            <person name="Costa-Martins A.G."/>
            <person name="Teixeira M.M."/>
            <person name="Buck G.A."/>
        </authorList>
    </citation>
    <scope>NUCLEOTIDE SEQUENCE [LARGE SCALE GENOMIC DNA]</scope>
    <source>
        <strain evidence="3 4">025E</strain>
    </source>
</reference>
<evidence type="ECO:0000256" key="1">
    <source>
        <dbReference type="ARBA" id="ARBA00034127"/>
    </source>
</evidence>
<accession>A0A422MP28</accession>
<dbReference type="GO" id="GO:0005634">
    <property type="term" value="C:nucleus"/>
    <property type="evidence" value="ECO:0007669"/>
    <property type="project" value="TreeGrafter"/>
</dbReference>
<comment type="similarity">
    <text evidence="1">Belongs to the TMA16 family.</text>
</comment>
<feature type="compositionally biased region" description="Basic and acidic residues" evidence="2">
    <location>
        <begin position="229"/>
        <end position="244"/>
    </location>
</feature>